<evidence type="ECO:0000256" key="14">
    <source>
        <dbReference type="ARBA" id="ARBA00023078"/>
    </source>
</evidence>
<proteinExistence type="inferred from homology"/>
<dbReference type="AlphaFoldDB" id="A0AAW1QT76"/>
<evidence type="ECO:0000256" key="6">
    <source>
        <dbReference type="ARBA" id="ARBA00022640"/>
    </source>
</evidence>
<dbReference type="PANTHER" id="PTHR21649">
    <property type="entry name" value="CHLOROPHYLL A/B BINDING PROTEIN"/>
    <property type="match status" value="1"/>
</dbReference>
<feature type="binding site" description="axial binding residue" evidence="17">
    <location>
        <position position="91"/>
    </location>
    <ligand>
        <name>chlorophyll b</name>
        <dbReference type="ChEBI" id="CHEBI:61721"/>
        <label>1</label>
    </ligand>
    <ligandPart>
        <name>Mg</name>
        <dbReference type="ChEBI" id="CHEBI:25107"/>
    </ligandPart>
</feature>
<accession>A0AAW1QT76</accession>
<feature type="binding site" description="axial binding residue" evidence="17">
    <location>
        <position position="170"/>
    </location>
    <ligand>
        <name>chlorophyll b</name>
        <dbReference type="ChEBI" id="CHEBI:61721"/>
        <label>1</label>
    </ligand>
    <ligandPart>
        <name>Mg</name>
        <dbReference type="ChEBI" id="CHEBI:25107"/>
    </ligandPart>
</feature>
<evidence type="ECO:0000256" key="16">
    <source>
        <dbReference type="ARBA" id="ARBA00023276"/>
    </source>
</evidence>
<keyword evidence="3 18" id="KW-0150">Chloroplast</keyword>
<reference evidence="19 20" key="1">
    <citation type="journal article" date="2024" name="Nat. Commun.">
        <title>Phylogenomics reveals the evolutionary origins of lichenization in chlorophyte algae.</title>
        <authorList>
            <person name="Puginier C."/>
            <person name="Libourel C."/>
            <person name="Otte J."/>
            <person name="Skaloud P."/>
            <person name="Haon M."/>
            <person name="Grisel S."/>
            <person name="Petersen M."/>
            <person name="Berrin J.G."/>
            <person name="Delaux P.M."/>
            <person name="Dal Grande F."/>
            <person name="Keller J."/>
        </authorList>
    </citation>
    <scope>NUCLEOTIDE SEQUENCE [LARGE SCALE GENOMIC DNA]</scope>
    <source>
        <strain evidence="19 20">SAG 2043</strain>
    </source>
</reference>
<feature type="binding site" evidence="17">
    <location>
        <position position="205"/>
    </location>
    <ligand>
        <name>chlorophyll a</name>
        <dbReference type="ChEBI" id="CHEBI:58416"/>
        <label>1</label>
    </ligand>
</feature>
<protein>
    <recommendedName>
        <fullName evidence="18">Chlorophyll a-b binding protein, chloroplastic</fullName>
    </recommendedName>
</protein>
<sequence length="254" mass="26791">MASALATKSFAGASLRSAVPTKGTGNRQVTRAAVEFYGPDRAKWLGPFSENDVPSYLNGEFPGDYGWDTAGLSADPETFARNRELELIHARWAMLGALGCVTPELLAKYAGVSFGEPVWFKAGAQIFGSDGLNYLGNSSLVHAQSIIATLAAQVILMGGAEAYRVNGGPLGEGLDPLHPGGAFDPLGLADDPDTFAELKVKEIKNGRLAMFSMFGFFVQAIVTSKGPIENLSEHLADPFAVNGFSAATKFTPGN</sequence>
<feature type="binding site" evidence="17">
    <location>
        <position position="89"/>
    </location>
    <ligand>
        <name>chlorophyll a</name>
        <dbReference type="ChEBI" id="CHEBI:58416"/>
        <label>1</label>
    </ligand>
</feature>
<feature type="binding site" description="axial binding residue" evidence="17">
    <location>
        <position position="250"/>
    </location>
    <ligand>
        <name>chlorophyll b</name>
        <dbReference type="ChEBI" id="CHEBI:61721"/>
        <label>1</label>
    </ligand>
    <ligandPart>
        <name>Mg</name>
        <dbReference type="ChEBI" id="CHEBI:25107"/>
    </ligandPart>
</feature>
<evidence type="ECO:0000256" key="13">
    <source>
        <dbReference type="ARBA" id="ARBA00022991"/>
    </source>
</evidence>
<name>A0AAW1QT76_9CHLO</name>
<dbReference type="GO" id="GO:0009522">
    <property type="term" value="C:photosystem I"/>
    <property type="evidence" value="ECO:0007669"/>
    <property type="project" value="UniProtKB-KW"/>
</dbReference>
<keyword evidence="9 18" id="KW-0603">Photosystem I</keyword>
<comment type="caution">
    <text evidence="19">The sequence shown here is derived from an EMBL/GenBank/DDBJ whole genome shotgun (WGS) entry which is preliminary data.</text>
</comment>
<keyword evidence="7" id="KW-0812">Transmembrane</keyword>
<keyword evidence="14 18" id="KW-0793">Thylakoid</keyword>
<dbReference type="GO" id="GO:0009523">
    <property type="term" value="C:photosystem II"/>
    <property type="evidence" value="ECO:0007669"/>
    <property type="project" value="UniProtKB-KW"/>
</dbReference>
<feature type="binding site" description="axial binding residue" evidence="17">
    <location>
        <position position="234"/>
    </location>
    <ligand>
        <name>chlorophyll a</name>
        <dbReference type="ChEBI" id="CHEBI:58416"/>
        <label>5</label>
    </ligand>
    <ligandPart>
        <name>Mg</name>
        <dbReference type="ChEBI" id="CHEBI:25107"/>
    </ligandPart>
</feature>
<keyword evidence="8" id="KW-0479">Metal-binding</keyword>
<comment type="function">
    <text evidence="18">The light-harvesting complex (LHC) functions as a light receptor, it captures and delivers excitation energy to photosystems with which it is closely associated.</text>
</comment>
<evidence type="ECO:0000256" key="8">
    <source>
        <dbReference type="ARBA" id="ARBA00022723"/>
    </source>
</evidence>
<evidence type="ECO:0000256" key="9">
    <source>
        <dbReference type="ARBA" id="ARBA00022836"/>
    </source>
</evidence>
<dbReference type="GO" id="GO:0046872">
    <property type="term" value="F:metal ion binding"/>
    <property type="evidence" value="ECO:0007669"/>
    <property type="project" value="UniProtKB-KW"/>
</dbReference>
<keyword evidence="11" id="KW-0809">Transit peptide</keyword>
<feature type="binding site" description="axial binding residue" evidence="17">
    <location>
        <position position="145"/>
    </location>
    <ligand>
        <name>chlorophyll b</name>
        <dbReference type="ChEBI" id="CHEBI:61721"/>
        <label>1</label>
    </ligand>
    <ligandPart>
        <name>Mg</name>
        <dbReference type="ChEBI" id="CHEBI:25107"/>
    </ligandPart>
</feature>
<keyword evidence="16 18" id="KW-0604">Photosystem II</keyword>
<dbReference type="Pfam" id="PF00504">
    <property type="entry name" value="Chloroa_b-bind"/>
    <property type="match status" value="1"/>
</dbReference>
<keyword evidence="6 18" id="KW-0934">Plastid</keyword>
<keyword evidence="12" id="KW-1133">Transmembrane helix</keyword>
<feature type="binding site" evidence="17">
    <location>
        <position position="86"/>
    </location>
    <ligand>
        <name>chlorophyll a</name>
        <dbReference type="ChEBI" id="CHEBI:58416"/>
        <label>1</label>
    </ligand>
</feature>
<evidence type="ECO:0000256" key="4">
    <source>
        <dbReference type="ARBA" id="ARBA00022531"/>
    </source>
</evidence>
<keyword evidence="13 18" id="KW-0157">Chromophore</keyword>
<dbReference type="Proteomes" id="UP001489004">
    <property type="component" value="Unassembled WGS sequence"/>
</dbReference>
<evidence type="ECO:0000256" key="10">
    <source>
        <dbReference type="ARBA" id="ARBA00022842"/>
    </source>
</evidence>
<dbReference type="FunFam" id="1.10.3460.10:FF:000021">
    <property type="entry name" value="Chlorophyll a-b binding protein, chloroplastic"/>
    <property type="match status" value="1"/>
</dbReference>
<feature type="binding site" evidence="17">
    <location>
        <position position="135"/>
    </location>
    <ligand>
        <name>chlorophyll a</name>
        <dbReference type="ChEBI" id="CHEBI:58416"/>
        <label>1</label>
    </ligand>
</feature>
<dbReference type="GO" id="GO:0016168">
    <property type="term" value="F:chlorophyll binding"/>
    <property type="evidence" value="ECO:0007669"/>
    <property type="project" value="UniProtKB-KW"/>
</dbReference>
<evidence type="ECO:0000256" key="17">
    <source>
        <dbReference type="PIRSR" id="PIRSR601344-1"/>
    </source>
</evidence>
<evidence type="ECO:0000256" key="18">
    <source>
        <dbReference type="RuleBase" id="RU363080"/>
    </source>
</evidence>
<keyword evidence="15" id="KW-0472">Membrane</keyword>
<keyword evidence="10" id="KW-0460">Magnesium</keyword>
<feature type="binding site" description="axial binding residue" evidence="17">
    <location>
        <position position="153"/>
    </location>
    <ligand>
        <name>chlorophyll b</name>
        <dbReference type="ChEBI" id="CHEBI:61721"/>
        <label>1</label>
    </ligand>
    <ligandPart>
        <name>Mg</name>
        <dbReference type="ChEBI" id="CHEBI:25107"/>
    </ligandPart>
</feature>
<evidence type="ECO:0000256" key="3">
    <source>
        <dbReference type="ARBA" id="ARBA00022528"/>
    </source>
</evidence>
<evidence type="ECO:0000256" key="11">
    <source>
        <dbReference type="ARBA" id="ARBA00022946"/>
    </source>
</evidence>
<gene>
    <name evidence="19" type="ORF">WJX72_010572</name>
</gene>
<feature type="binding site" description="axial binding residue" evidence="17">
    <location>
        <position position="161"/>
    </location>
    <ligand>
        <name>chlorophyll b</name>
        <dbReference type="ChEBI" id="CHEBI:61721"/>
        <label>1</label>
    </ligand>
    <ligandPart>
        <name>Mg</name>
        <dbReference type="ChEBI" id="CHEBI:25107"/>
    </ligandPart>
</feature>
<feature type="binding site" evidence="17">
    <location>
        <position position="125"/>
    </location>
    <ligand>
        <name>chlorophyll a</name>
        <dbReference type="ChEBI" id="CHEBI:58416"/>
        <label>1</label>
    </ligand>
</feature>
<keyword evidence="4 18" id="KW-0602">Photosynthesis</keyword>
<evidence type="ECO:0000256" key="5">
    <source>
        <dbReference type="ARBA" id="ARBA00022553"/>
    </source>
</evidence>
<dbReference type="Gene3D" id="1.10.3460.10">
    <property type="entry name" value="Chlorophyll a/b binding protein domain"/>
    <property type="match status" value="1"/>
</dbReference>
<comment type="similarity">
    <text evidence="18">Belongs to the light-harvesting chlorophyll a/b-binding (LHC) protein family.</text>
</comment>
<feature type="binding site" evidence="17">
    <location>
        <position position="207"/>
    </location>
    <ligand>
        <name>chlorophyll a</name>
        <dbReference type="ChEBI" id="CHEBI:58416"/>
        <label>1</label>
    </ligand>
</feature>
<feature type="binding site" evidence="17">
    <location>
        <position position="73"/>
    </location>
    <ligand>
        <name>chlorophyll a</name>
        <dbReference type="ChEBI" id="CHEBI:58416"/>
        <label>1</label>
    </ligand>
</feature>
<feature type="binding site" evidence="17">
    <location>
        <position position="67"/>
    </location>
    <ligand>
        <name>chlorophyll a</name>
        <dbReference type="ChEBI" id="CHEBI:58416"/>
        <label>1</label>
    </ligand>
</feature>
<keyword evidence="20" id="KW-1185">Reference proteome</keyword>
<comment type="subcellular location">
    <subcellularLocation>
        <location evidence="1">Plastid</location>
        <location evidence="1">Chloroplast thylakoid membrane</location>
        <topology evidence="1">Multi-pass membrane protein</topology>
    </subcellularLocation>
</comment>
<dbReference type="InterPro" id="IPR001344">
    <property type="entry name" value="Chloro_AB-bd_pln"/>
</dbReference>
<dbReference type="GO" id="GO:0009765">
    <property type="term" value="P:photosynthesis, light harvesting"/>
    <property type="evidence" value="ECO:0007669"/>
    <property type="project" value="InterPro"/>
</dbReference>
<evidence type="ECO:0000256" key="12">
    <source>
        <dbReference type="ARBA" id="ARBA00022989"/>
    </source>
</evidence>
<dbReference type="SUPFAM" id="SSF103511">
    <property type="entry name" value="Chlorophyll a-b binding protein"/>
    <property type="match status" value="1"/>
</dbReference>
<feature type="binding site" evidence="17">
    <location>
        <position position="202"/>
    </location>
    <ligand>
        <name>chlorophyll a</name>
        <dbReference type="ChEBI" id="CHEBI:58416"/>
        <label>1</label>
    </ligand>
</feature>
<dbReference type="InterPro" id="IPR022796">
    <property type="entry name" value="Chloroa_b-bind"/>
</dbReference>
<evidence type="ECO:0000256" key="15">
    <source>
        <dbReference type="ARBA" id="ARBA00023136"/>
    </source>
</evidence>
<keyword evidence="2 17" id="KW-0148">Chlorophyll</keyword>
<feature type="binding site" evidence="17">
    <location>
        <position position="201"/>
    </location>
    <ligand>
        <name>chlorophyll a</name>
        <dbReference type="ChEBI" id="CHEBI:58416"/>
        <label>1</label>
    </ligand>
</feature>
<dbReference type="EMBL" id="JALJOR010000002">
    <property type="protein sequence ID" value="KAK9824469.1"/>
    <property type="molecule type" value="Genomic_DNA"/>
</dbReference>
<dbReference type="GO" id="GO:0009535">
    <property type="term" value="C:chloroplast thylakoid membrane"/>
    <property type="evidence" value="ECO:0007669"/>
    <property type="project" value="UniProtKB-SubCell"/>
</dbReference>
<evidence type="ECO:0000256" key="7">
    <source>
        <dbReference type="ARBA" id="ARBA00022692"/>
    </source>
</evidence>
<keyword evidence="5" id="KW-0597">Phosphoprotein</keyword>
<evidence type="ECO:0000313" key="19">
    <source>
        <dbReference type="EMBL" id="KAK9824469.1"/>
    </source>
</evidence>
<feature type="binding site" description="axial binding residue" evidence="17">
    <location>
        <position position="141"/>
    </location>
    <ligand>
        <name>chlorophyll b</name>
        <dbReference type="ChEBI" id="CHEBI:61721"/>
        <label>1</label>
    </ligand>
    <ligandPart>
        <name>Mg</name>
        <dbReference type="ChEBI" id="CHEBI:25107"/>
    </ligandPart>
</feature>
<evidence type="ECO:0000313" key="20">
    <source>
        <dbReference type="Proteomes" id="UP001489004"/>
    </source>
</evidence>
<evidence type="ECO:0000256" key="2">
    <source>
        <dbReference type="ARBA" id="ARBA00022494"/>
    </source>
</evidence>
<organism evidence="19 20">
    <name type="scientific">[Myrmecia] bisecta</name>
    <dbReference type="NCBI Taxonomy" id="41462"/>
    <lineage>
        <taxon>Eukaryota</taxon>
        <taxon>Viridiplantae</taxon>
        <taxon>Chlorophyta</taxon>
        <taxon>core chlorophytes</taxon>
        <taxon>Trebouxiophyceae</taxon>
        <taxon>Trebouxiales</taxon>
        <taxon>Trebouxiaceae</taxon>
        <taxon>Myrmecia</taxon>
    </lineage>
</organism>
<evidence type="ECO:0000256" key="1">
    <source>
        <dbReference type="ARBA" id="ARBA00004454"/>
    </source>
</evidence>
<feature type="binding site" evidence="17">
    <location>
        <position position="219"/>
    </location>
    <ligand>
        <name>chlorophyll a</name>
        <dbReference type="ChEBI" id="CHEBI:58416"/>
        <label>1</label>
    </ligand>
</feature>